<dbReference type="RefSeq" id="XP_023941331.2">
    <property type="nucleotide sequence ID" value="XM_024085563.2"/>
</dbReference>
<organism evidence="2 3">
    <name type="scientific">Bicyclus anynana</name>
    <name type="common">Squinting bush brown butterfly</name>
    <dbReference type="NCBI Taxonomy" id="110368"/>
    <lineage>
        <taxon>Eukaryota</taxon>
        <taxon>Metazoa</taxon>
        <taxon>Ecdysozoa</taxon>
        <taxon>Arthropoda</taxon>
        <taxon>Hexapoda</taxon>
        <taxon>Insecta</taxon>
        <taxon>Pterygota</taxon>
        <taxon>Neoptera</taxon>
        <taxon>Endopterygota</taxon>
        <taxon>Lepidoptera</taxon>
        <taxon>Glossata</taxon>
        <taxon>Ditrysia</taxon>
        <taxon>Papilionoidea</taxon>
        <taxon>Nymphalidae</taxon>
        <taxon>Satyrinae</taxon>
        <taxon>Satyrini</taxon>
        <taxon>Mycalesina</taxon>
        <taxon>Bicyclus</taxon>
    </lineage>
</organism>
<keyword evidence="1" id="KW-0472">Membrane</keyword>
<evidence type="ECO:0000313" key="3">
    <source>
        <dbReference type="RefSeq" id="XP_023941331.2"/>
    </source>
</evidence>
<protein>
    <submittedName>
        <fullName evidence="3">Uncharacterized protein LOC112048152</fullName>
    </submittedName>
</protein>
<dbReference type="GeneID" id="112048152"/>
<dbReference type="OrthoDB" id="6768668at2759"/>
<dbReference type="AlphaFoldDB" id="A0A6J1NE12"/>
<proteinExistence type="predicted"/>
<dbReference type="Proteomes" id="UP001652582">
    <property type="component" value="Chromosome 11"/>
</dbReference>
<keyword evidence="1" id="KW-0812">Transmembrane</keyword>
<name>A0A6J1NE12_BICAN</name>
<gene>
    <name evidence="3" type="primary">LOC112048152</name>
</gene>
<dbReference type="KEGG" id="bany:112048152"/>
<sequence length="528" mass="60807">MTELGAQVKRDEEYPLLKVESGGGDNVLRSQAPTTIAASGWHVTCTPKQSWCSRWPEFVSACWMTIILLAISFLVFCALGMSAYRRQPVVVVKCNDTKPASEVFYHHIIPRDAHVPLSIFSEYLSHMARQYPLLRINVNFLIDDSWQNSFQDSRLLSARLLNRLIPPIARPFSSIFGLDYKREIRDFQRIYENVNISVMVLSKYMARTPLRYKWRTIPPNYLSFYARIYAIWQYGGIGFDFVTFNNQFHRNQAIDSRLDAILKQHNDGIRTEAYADNTFNYPEIQAQTEIFSMFFNIVNQILNETSLFFGADNQDIKELNNTPLVRTHRIKRDIAINKKNTTVNFKIENRTNSNNLNHSNNITEKIKNLTKNISKENNDSNYRKGLDELMNQHEVFHHLLRMQNDSKLNVDVPQVVLFYDVIGFSDDVGPSYSYPKTFAPADLVSIKGPSLKYATIQGQSKPKYLSLTPEGHFIAASSRHHPFLAQLFSSGCQRFSPQFAIKDTLLSQCSGIRDDVYCDNIRVLYDVV</sequence>
<accession>A0A6J1NE12</accession>
<evidence type="ECO:0000313" key="2">
    <source>
        <dbReference type="Proteomes" id="UP001652582"/>
    </source>
</evidence>
<evidence type="ECO:0000256" key="1">
    <source>
        <dbReference type="SAM" id="Phobius"/>
    </source>
</evidence>
<reference evidence="3" key="1">
    <citation type="submission" date="2025-08" db="UniProtKB">
        <authorList>
            <consortium name="RefSeq"/>
        </authorList>
    </citation>
    <scope>IDENTIFICATION</scope>
</reference>
<keyword evidence="2" id="KW-1185">Reference proteome</keyword>
<keyword evidence="1" id="KW-1133">Transmembrane helix</keyword>
<feature type="transmembrane region" description="Helical" evidence="1">
    <location>
        <begin position="58"/>
        <end position="84"/>
    </location>
</feature>